<evidence type="ECO:0000313" key="1">
    <source>
        <dbReference type="EMBL" id="MBC3899395.1"/>
    </source>
</evidence>
<accession>A0ABR6YWB1</accession>
<sequence length="180" mass="20284">MSPTICPQCGSTNTSPATLAQINCRDCQTTFGGDHQELVATTRQIVLNTYQQGAASQNLTFTKTAAGATIEGPFLCYYPDLPEIYINQQQWQQLLADFFKLYVRNWKAEYYDDTALEPGNNAFGWDLKIIIANQEPLIYKGQNRYPPYWSDLMELFTSLGLPNIGKALGQNFLQLQAQSH</sequence>
<proteinExistence type="predicted"/>
<dbReference type="EMBL" id="WJBE01000005">
    <property type="protein sequence ID" value="MBC3899395.1"/>
    <property type="molecule type" value="Genomic_DNA"/>
</dbReference>
<keyword evidence="2" id="KW-1185">Reference proteome</keyword>
<comment type="caution">
    <text evidence="1">The sequence shown here is derived from an EMBL/GenBank/DDBJ whole genome shotgun (WGS) entry which is preliminary data.</text>
</comment>
<evidence type="ECO:0000313" key="2">
    <source>
        <dbReference type="Proteomes" id="UP000622405"/>
    </source>
</evidence>
<dbReference type="RefSeq" id="WP_186893893.1">
    <property type="nucleotide sequence ID" value="NZ_WJBE01000005.1"/>
</dbReference>
<gene>
    <name evidence="1" type="ORF">GH811_07180</name>
</gene>
<dbReference type="Proteomes" id="UP000622405">
    <property type="component" value="Unassembled WGS sequence"/>
</dbReference>
<organism evidence="1 2">
    <name type="scientific">Acetobacterium malicum</name>
    <dbReference type="NCBI Taxonomy" id="52692"/>
    <lineage>
        <taxon>Bacteria</taxon>
        <taxon>Bacillati</taxon>
        <taxon>Bacillota</taxon>
        <taxon>Clostridia</taxon>
        <taxon>Eubacteriales</taxon>
        <taxon>Eubacteriaceae</taxon>
        <taxon>Acetobacterium</taxon>
    </lineage>
</organism>
<reference evidence="1 2" key="1">
    <citation type="journal article" date="2020" name="mSystems">
        <title>Defining Genomic and Predicted Metabolic Features of the Acetobacterium Genus.</title>
        <authorList>
            <person name="Ross D.E."/>
            <person name="Marshall C.W."/>
            <person name="Gulliver D."/>
            <person name="May H.D."/>
            <person name="Norman R.S."/>
        </authorList>
    </citation>
    <scope>NUCLEOTIDE SEQUENCE [LARGE SCALE GENOMIC DNA]</scope>
    <source>
        <strain evidence="1 2">DSM 4132</strain>
    </source>
</reference>
<name>A0ABR6YWB1_9FIRM</name>
<protein>
    <submittedName>
        <fullName evidence="1">Uncharacterized protein</fullName>
    </submittedName>
</protein>